<dbReference type="Proteomes" id="UP000308600">
    <property type="component" value="Unassembled WGS sequence"/>
</dbReference>
<accession>A0ACD3AXS5</accession>
<evidence type="ECO:0000313" key="1">
    <source>
        <dbReference type="EMBL" id="TFK70156.1"/>
    </source>
</evidence>
<dbReference type="EMBL" id="ML208318">
    <property type="protein sequence ID" value="TFK70156.1"/>
    <property type="molecule type" value="Genomic_DNA"/>
</dbReference>
<gene>
    <name evidence="1" type="ORF">BDN72DRAFT_878012</name>
</gene>
<keyword evidence="2" id="KW-1185">Reference proteome</keyword>
<protein>
    <submittedName>
        <fullName evidence="1">Uncharacterized protein</fullName>
    </submittedName>
</protein>
<reference evidence="1 2" key="1">
    <citation type="journal article" date="2019" name="Nat. Ecol. Evol.">
        <title>Megaphylogeny resolves global patterns of mushroom evolution.</title>
        <authorList>
            <person name="Varga T."/>
            <person name="Krizsan K."/>
            <person name="Foldi C."/>
            <person name="Dima B."/>
            <person name="Sanchez-Garcia M."/>
            <person name="Sanchez-Ramirez S."/>
            <person name="Szollosi G.J."/>
            <person name="Szarkandi J.G."/>
            <person name="Papp V."/>
            <person name="Albert L."/>
            <person name="Andreopoulos W."/>
            <person name="Angelini C."/>
            <person name="Antonin V."/>
            <person name="Barry K.W."/>
            <person name="Bougher N.L."/>
            <person name="Buchanan P."/>
            <person name="Buyck B."/>
            <person name="Bense V."/>
            <person name="Catcheside P."/>
            <person name="Chovatia M."/>
            <person name="Cooper J."/>
            <person name="Damon W."/>
            <person name="Desjardin D."/>
            <person name="Finy P."/>
            <person name="Geml J."/>
            <person name="Haridas S."/>
            <person name="Hughes K."/>
            <person name="Justo A."/>
            <person name="Karasinski D."/>
            <person name="Kautmanova I."/>
            <person name="Kiss B."/>
            <person name="Kocsube S."/>
            <person name="Kotiranta H."/>
            <person name="LaButti K.M."/>
            <person name="Lechner B.E."/>
            <person name="Liimatainen K."/>
            <person name="Lipzen A."/>
            <person name="Lukacs Z."/>
            <person name="Mihaltcheva S."/>
            <person name="Morgado L.N."/>
            <person name="Niskanen T."/>
            <person name="Noordeloos M.E."/>
            <person name="Ohm R.A."/>
            <person name="Ortiz-Santana B."/>
            <person name="Ovrebo C."/>
            <person name="Racz N."/>
            <person name="Riley R."/>
            <person name="Savchenko A."/>
            <person name="Shiryaev A."/>
            <person name="Soop K."/>
            <person name="Spirin V."/>
            <person name="Szebenyi C."/>
            <person name="Tomsovsky M."/>
            <person name="Tulloss R.E."/>
            <person name="Uehling J."/>
            <person name="Grigoriev I.V."/>
            <person name="Vagvolgyi C."/>
            <person name="Papp T."/>
            <person name="Martin F.M."/>
            <person name="Miettinen O."/>
            <person name="Hibbett D.S."/>
            <person name="Nagy L.G."/>
        </authorList>
    </citation>
    <scope>NUCLEOTIDE SEQUENCE [LARGE SCALE GENOMIC DNA]</scope>
    <source>
        <strain evidence="1 2">NL-1719</strain>
    </source>
</reference>
<proteinExistence type="predicted"/>
<evidence type="ECO:0000313" key="2">
    <source>
        <dbReference type="Proteomes" id="UP000308600"/>
    </source>
</evidence>
<name>A0ACD3AXS5_9AGAR</name>
<sequence length="418" mass="46854">MTFAPEIIEQFLSFVNEDEEERVASLKACALVSPTWCSIAQPLLVSNIYIDTSPGKPGSVRNPEALADILARSPRLISSVVKYKLVGDVSSPGKGAMDITPTLTHLHALEILAVRDDLTGILHPKLESVLPTILSSRHLTNLRLFLLKDFPAPVFRHCVALRHLVLQETALAGLQVSLTEQNPMIKLHTLIFTTRMINWPFWQAREVFEWFSRPSCPFDFSQLRVFLSSDGATDPKSFKLFCRFISKTSHSLERVLIDPSRMPAGQALSLFPAQKLVRLRTLDIPILVPSEQNDVSCAMNFLSNLAAPSLLRTVVFHYRCHAEETMKELPLDTLLSSGHFENLESVTVIAYLGITRPVDASVVISFLQKVFPLLGAKKILTFETYVARWYDSALLEVTGPLRYESQTNVESKFPPIRL</sequence>
<organism evidence="1 2">
    <name type="scientific">Pluteus cervinus</name>
    <dbReference type="NCBI Taxonomy" id="181527"/>
    <lineage>
        <taxon>Eukaryota</taxon>
        <taxon>Fungi</taxon>
        <taxon>Dikarya</taxon>
        <taxon>Basidiomycota</taxon>
        <taxon>Agaricomycotina</taxon>
        <taxon>Agaricomycetes</taxon>
        <taxon>Agaricomycetidae</taxon>
        <taxon>Agaricales</taxon>
        <taxon>Pluteineae</taxon>
        <taxon>Pluteaceae</taxon>
        <taxon>Pluteus</taxon>
    </lineage>
</organism>